<keyword evidence="4" id="KW-0560">Oxidoreductase</keyword>
<evidence type="ECO:0000256" key="2">
    <source>
        <dbReference type="ARBA" id="ARBA00008785"/>
    </source>
</evidence>
<feature type="domain" description="Malic enzyme N-terminal" evidence="7">
    <location>
        <begin position="197"/>
        <end position="380"/>
    </location>
</feature>
<dbReference type="GO" id="GO:0006108">
    <property type="term" value="P:malate metabolic process"/>
    <property type="evidence" value="ECO:0007669"/>
    <property type="project" value="TreeGrafter"/>
</dbReference>
<dbReference type="PRINTS" id="PR00072">
    <property type="entry name" value="MALOXRDTASE"/>
</dbReference>
<keyword evidence="3 4" id="KW-0479">Metal-binding</keyword>
<dbReference type="CDD" id="cd05312">
    <property type="entry name" value="NAD_bind_1_malic_enz"/>
    <property type="match status" value="1"/>
</dbReference>
<evidence type="ECO:0000256" key="3">
    <source>
        <dbReference type="ARBA" id="ARBA00022723"/>
    </source>
</evidence>
<evidence type="ECO:0000256" key="1">
    <source>
        <dbReference type="ARBA" id="ARBA00001936"/>
    </source>
</evidence>
<reference evidence="8" key="1">
    <citation type="submission" date="2021-09" db="EMBL/GenBank/DDBJ databases">
        <authorList>
            <consortium name="Pathogen Informatics"/>
        </authorList>
    </citation>
    <scope>NUCLEOTIDE SEQUENCE</scope>
</reference>
<comment type="similarity">
    <text evidence="2 4">Belongs to the malic enzymes family.</text>
</comment>
<evidence type="ECO:0000259" key="7">
    <source>
        <dbReference type="SMART" id="SM01274"/>
    </source>
</evidence>
<proteinExistence type="inferred from homology"/>
<dbReference type="InterPro" id="IPR015884">
    <property type="entry name" value="Malic_enzyme_CS"/>
</dbReference>
<dbReference type="GO" id="GO:0046872">
    <property type="term" value="F:metal ion binding"/>
    <property type="evidence" value="ECO:0007669"/>
    <property type="project" value="UniProtKB-KW"/>
</dbReference>
<dbReference type="GO" id="GO:0051287">
    <property type="term" value="F:NAD binding"/>
    <property type="evidence" value="ECO:0007669"/>
    <property type="project" value="InterPro"/>
</dbReference>
<dbReference type="PROSITE" id="PS00331">
    <property type="entry name" value="MALIC_ENZYMES"/>
    <property type="match status" value="1"/>
</dbReference>
<dbReference type="GO" id="GO:0004473">
    <property type="term" value="F:malate dehydrogenase (decarboxylating) (NADP+) activity"/>
    <property type="evidence" value="ECO:0007669"/>
    <property type="project" value="TreeGrafter"/>
</dbReference>
<dbReference type="Proteomes" id="UP000746747">
    <property type="component" value="Unassembled WGS sequence"/>
</dbReference>
<dbReference type="Gene3D" id="3.40.50.720">
    <property type="entry name" value="NAD(P)-binding Rossmann-like Domain"/>
    <property type="match status" value="2"/>
</dbReference>
<dbReference type="PANTHER" id="PTHR23406">
    <property type="entry name" value="MALIC ENZYME-RELATED"/>
    <property type="match status" value="1"/>
</dbReference>
<dbReference type="AlphaFoldDB" id="A0A8J2MG52"/>
<dbReference type="InterPro" id="IPR012302">
    <property type="entry name" value="Malic_NAD-bd"/>
</dbReference>
<gene>
    <name evidence="8" type="ORF">CJOHNSTONI_LOCUS10308</name>
</gene>
<keyword evidence="5" id="KW-0472">Membrane</keyword>
<dbReference type="InterPro" id="IPR046346">
    <property type="entry name" value="Aminoacid_DH-like_N_sf"/>
</dbReference>
<evidence type="ECO:0000313" key="9">
    <source>
        <dbReference type="Proteomes" id="UP000746747"/>
    </source>
</evidence>
<feature type="transmembrane region" description="Helical" evidence="5">
    <location>
        <begin position="21"/>
        <end position="44"/>
    </location>
</feature>
<dbReference type="InterPro" id="IPR036291">
    <property type="entry name" value="NAD(P)-bd_dom_sf"/>
</dbReference>
<dbReference type="FunFam" id="3.40.50.10380:FF:000004">
    <property type="entry name" value="Malic enzyme"/>
    <property type="match status" value="1"/>
</dbReference>
<protein>
    <recommendedName>
        <fullName evidence="4">Malic enzyme</fullName>
    </recommendedName>
</protein>
<evidence type="ECO:0000259" key="6">
    <source>
        <dbReference type="SMART" id="SM00919"/>
    </source>
</evidence>
<dbReference type="Pfam" id="PF00390">
    <property type="entry name" value="malic"/>
    <property type="match status" value="1"/>
</dbReference>
<dbReference type="GO" id="GO:0005739">
    <property type="term" value="C:mitochondrion"/>
    <property type="evidence" value="ECO:0007669"/>
    <property type="project" value="TreeGrafter"/>
</dbReference>
<dbReference type="SMART" id="SM01274">
    <property type="entry name" value="malic"/>
    <property type="match status" value="1"/>
</dbReference>
<dbReference type="InterPro" id="IPR012301">
    <property type="entry name" value="Malic_N_dom"/>
</dbReference>
<keyword evidence="5" id="KW-0812">Transmembrane</keyword>
<evidence type="ECO:0000313" key="8">
    <source>
        <dbReference type="EMBL" id="CAG9540834.1"/>
    </source>
</evidence>
<dbReference type="PANTHER" id="PTHR23406:SF90">
    <property type="entry name" value="MALIC ENZYME-RELATED"/>
    <property type="match status" value="1"/>
</dbReference>
<evidence type="ECO:0000256" key="5">
    <source>
        <dbReference type="SAM" id="Phobius"/>
    </source>
</evidence>
<dbReference type="EMBL" id="CAKAEH010002034">
    <property type="protein sequence ID" value="CAG9540834.1"/>
    <property type="molecule type" value="Genomic_DNA"/>
</dbReference>
<sequence length="678" mass="77076">MDVSAETDISTAYRIYKRHGWNICIMYGWSIIDLFLGIILRLGFSSDCIIKYKYTIVCFRFRKMALALASAQLRVLYDNTLLSMKVLRYSVIHTICTTTISFSNLAQPEEVSEEEIALYKLYRPERVTPNKRGIDLLNDSRINKGMAFSLFERQYLGIHGLLPPAFMTEEQQGYRIISQLRQQPNDLARYIQLDGLQDRNEKLFYRLLCEHVEELMPIVYTPTVGLVCQNFGYIYRKPKGLYVTINDNSISKIHHILSNWPESDVRVIVVTDGERILGLGDLGCYGIGIPVGKLALYVALGGVQPRWCLPVLLDVGTNNEKLLDDPFYIGLRRRRVRGPEYDRLIENFFLACTKRFGQQVLIQFEDFANQNAYRLLDMYRNRFCAFNDDIQGTASVAVGGLLSCWKYTGKPLAEGKFVFLGAGTASMGIAELCVAEMVSEGLTKEQAYDRIFLMDIDGLITKHRDNLGDLHKPYAKDLPETKSLLEEQIVREMAAINEHPIIFALSNPTDKAECTAEDAYRWTNGKVLFASGSPFPNVEYNGKIFKPGQGNNAYVFPGIGLGAILFNVRHIDDETFLIAAHEIANAVTDKDLKVGRLYPRLNRIREMSVKMAIAVGKHAYEKGTAGLYPKPNNIEYFVRSQLYHTSYDEIINVTYEWPSHDMKHGFPVPVVGHQDDDE</sequence>
<dbReference type="SUPFAM" id="SSF53223">
    <property type="entry name" value="Aminoacid dehydrogenase-like, N-terminal domain"/>
    <property type="match status" value="1"/>
</dbReference>
<dbReference type="Gene3D" id="3.40.50.10380">
    <property type="entry name" value="Malic enzyme, N-terminal domain"/>
    <property type="match status" value="1"/>
</dbReference>
<comment type="caution">
    <text evidence="8">The sequence shown here is derived from an EMBL/GenBank/DDBJ whole genome shotgun (WGS) entry which is preliminary data.</text>
</comment>
<dbReference type="Pfam" id="PF03949">
    <property type="entry name" value="Malic_M"/>
    <property type="match status" value="1"/>
</dbReference>
<organism evidence="8 9">
    <name type="scientific">Cercopithifilaria johnstoni</name>
    <dbReference type="NCBI Taxonomy" id="2874296"/>
    <lineage>
        <taxon>Eukaryota</taxon>
        <taxon>Metazoa</taxon>
        <taxon>Ecdysozoa</taxon>
        <taxon>Nematoda</taxon>
        <taxon>Chromadorea</taxon>
        <taxon>Rhabditida</taxon>
        <taxon>Spirurina</taxon>
        <taxon>Spiruromorpha</taxon>
        <taxon>Filarioidea</taxon>
        <taxon>Onchocercidae</taxon>
        <taxon>Cercopithifilaria</taxon>
    </lineage>
</organism>
<comment type="cofactor">
    <cofactor evidence="1">
        <name>Mn(2+)</name>
        <dbReference type="ChEBI" id="CHEBI:29035"/>
    </cofactor>
</comment>
<dbReference type="OrthoDB" id="5365701at2759"/>
<accession>A0A8J2MG52</accession>
<feature type="domain" description="Malic enzyme NAD-binding" evidence="6">
    <location>
        <begin position="390"/>
        <end position="620"/>
    </location>
</feature>
<dbReference type="NCBIfam" id="NF010052">
    <property type="entry name" value="PRK13529.1"/>
    <property type="match status" value="1"/>
</dbReference>
<dbReference type="SUPFAM" id="SSF51735">
    <property type="entry name" value="NAD(P)-binding Rossmann-fold domains"/>
    <property type="match status" value="1"/>
</dbReference>
<dbReference type="InterPro" id="IPR037062">
    <property type="entry name" value="Malic_N_dom_sf"/>
</dbReference>
<keyword evidence="5" id="KW-1133">Transmembrane helix</keyword>
<dbReference type="InterPro" id="IPR001891">
    <property type="entry name" value="Malic_OxRdtase"/>
</dbReference>
<evidence type="ECO:0000256" key="4">
    <source>
        <dbReference type="RuleBase" id="RU003426"/>
    </source>
</evidence>
<name>A0A8J2MG52_9BILA</name>
<dbReference type="SMART" id="SM00919">
    <property type="entry name" value="Malic_M"/>
    <property type="match status" value="1"/>
</dbReference>
<keyword evidence="9" id="KW-1185">Reference proteome</keyword>